<dbReference type="OrthoDB" id="5406935at2759"/>
<gene>
    <name evidence="1" type="ORF">FH972_021837</name>
</gene>
<dbReference type="AlphaFoldDB" id="A0A5N6KQI0"/>
<accession>A0A5N6KQI0</accession>
<proteinExistence type="predicted"/>
<evidence type="ECO:0000313" key="1">
    <source>
        <dbReference type="EMBL" id="KAB8338895.1"/>
    </source>
</evidence>
<name>A0A5N6KQI0_9ROSI</name>
<sequence>MTKISHDETFREAFLAQARMIHSSSINGPDQSHVYEGNPSSPSWLDDKINTLLRLSNELLAHYENTSKAVRKAQPPLQLGSDWQNDVKRLSRLLEVGYTVTRAKVDAKMMTGKQMMATKQAKKQSEEEKYEEMEVAALLNLNDESQGTDELVKMAELLRDAEKGVKQLTKGLPQEE</sequence>
<dbReference type="EMBL" id="VIBQ01000010">
    <property type="protein sequence ID" value="KAB8338895.1"/>
    <property type="molecule type" value="Genomic_DNA"/>
</dbReference>
<organism evidence="1 2">
    <name type="scientific">Carpinus fangiana</name>
    <dbReference type="NCBI Taxonomy" id="176857"/>
    <lineage>
        <taxon>Eukaryota</taxon>
        <taxon>Viridiplantae</taxon>
        <taxon>Streptophyta</taxon>
        <taxon>Embryophyta</taxon>
        <taxon>Tracheophyta</taxon>
        <taxon>Spermatophyta</taxon>
        <taxon>Magnoliopsida</taxon>
        <taxon>eudicotyledons</taxon>
        <taxon>Gunneridae</taxon>
        <taxon>Pentapetalae</taxon>
        <taxon>rosids</taxon>
        <taxon>fabids</taxon>
        <taxon>Fagales</taxon>
        <taxon>Betulaceae</taxon>
        <taxon>Carpinus</taxon>
    </lineage>
</organism>
<dbReference type="Proteomes" id="UP000327013">
    <property type="component" value="Unassembled WGS sequence"/>
</dbReference>
<protein>
    <submittedName>
        <fullName evidence="1">Uncharacterized protein</fullName>
    </submittedName>
</protein>
<reference evidence="1 2" key="1">
    <citation type="submission" date="2019-06" db="EMBL/GenBank/DDBJ databases">
        <title>A chromosomal-level reference genome of Carpinus fangiana (Coryloideae, Betulaceae).</title>
        <authorList>
            <person name="Yang X."/>
            <person name="Wang Z."/>
            <person name="Zhang L."/>
            <person name="Hao G."/>
            <person name="Liu J."/>
            <person name="Yang Y."/>
        </authorList>
    </citation>
    <scope>NUCLEOTIDE SEQUENCE [LARGE SCALE GENOMIC DNA]</scope>
    <source>
        <strain evidence="1">Cfa_2016G</strain>
        <tissue evidence="1">Leaf</tissue>
    </source>
</reference>
<comment type="caution">
    <text evidence="1">The sequence shown here is derived from an EMBL/GenBank/DDBJ whole genome shotgun (WGS) entry which is preliminary data.</text>
</comment>
<evidence type="ECO:0000313" key="2">
    <source>
        <dbReference type="Proteomes" id="UP000327013"/>
    </source>
</evidence>
<keyword evidence="2" id="KW-1185">Reference proteome</keyword>